<organism evidence="3 4">
    <name type="scientific">Tagetes erecta</name>
    <name type="common">African marigold</name>
    <dbReference type="NCBI Taxonomy" id="13708"/>
    <lineage>
        <taxon>Eukaryota</taxon>
        <taxon>Viridiplantae</taxon>
        <taxon>Streptophyta</taxon>
        <taxon>Embryophyta</taxon>
        <taxon>Tracheophyta</taxon>
        <taxon>Spermatophyta</taxon>
        <taxon>Magnoliopsida</taxon>
        <taxon>eudicotyledons</taxon>
        <taxon>Gunneridae</taxon>
        <taxon>Pentapetalae</taxon>
        <taxon>asterids</taxon>
        <taxon>campanulids</taxon>
        <taxon>Asterales</taxon>
        <taxon>Asteraceae</taxon>
        <taxon>Asteroideae</taxon>
        <taxon>Heliantheae alliance</taxon>
        <taxon>Tageteae</taxon>
        <taxon>Tagetes</taxon>
    </lineage>
</organism>
<evidence type="ECO:0000313" key="4">
    <source>
        <dbReference type="Proteomes" id="UP001229421"/>
    </source>
</evidence>
<name>A0AAD8JNI7_TARER</name>
<feature type="coiled-coil region" evidence="1">
    <location>
        <begin position="748"/>
        <end position="775"/>
    </location>
</feature>
<keyword evidence="4" id="KW-1185">Reference proteome</keyword>
<feature type="region of interest" description="Disordered" evidence="2">
    <location>
        <begin position="321"/>
        <end position="345"/>
    </location>
</feature>
<feature type="region of interest" description="Disordered" evidence="2">
    <location>
        <begin position="468"/>
        <end position="489"/>
    </location>
</feature>
<evidence type="ECO:0000313" key="3">
    <source>
        <dbReference type="EMBL" id="KAK1406664.1"/>
    </source>
</evidence>
<sequence length="851" mass="98294">MSTLFFEKKHNMCALVDENFEKASSYRDAIKWLKSSHIHYAISHSPTIYETHVRDFWRTAVMNVSVQPSRICANVCGQDLAFTEADLARILRLEDDVGEEVHMSAEEVYGAFRTAGYEGPMPGEKKMEFVKSYLIQEWRYIAHVFIMCLDHRKGGTDGLNLDWARAMVLFCRGQKANLAKLIFNYMLENIHASKGAKWLMYPRFIQMILNDKLPNLPVEGAELKVWDMHSRIFKDCKSVRPECVGRTTYLWENMYPADRWVYIQRLVETERKRGGENIEEVEKKIRKRKAYAKDKDYSFDREVDEIQAEIDAGRELRTKRRSDIHAEASKKAKHDIGGTSAGSGNELKDEFERLKTDLAELKYKHEELEKQDAEKSTVIYEMGRMMKDQQCLLVRIFKELNDLKKNVGTDPAMSEAELNSLTDITRYPLMDVDFGDKGKGKAVEEEFDEDMGIDMDVFEGDEVVGGSGADFTLIDEPETDVDGDSEEDLDEEPEMYKVEEKGMSYQFQHAELDKSEWFRKEEAVVPEVPIFQHLDEPTTKQQDRQIIAWKYNCLVEAYMIKRRGGDITYVKNRKHFATFPRWDLRRLAELPLLGKEDSGRACAFEAAIREAAKSDFVEFGYQKPRRMRQKKDKHWVSWKGKIVLKIAAPKVMTRVKVPDTQPPRLQDFSKWFYDNSTGEAIIRLQGEDRPEIRLFDPMEVFSFCDEDLKVLCENRIKHGAGDDTAAEANLFVKVADKARGIRAELKAVNERLRRSDDLQLEMDDLTRQLDRSIEQRFEKPVEVIDLEVASEEPTAEIQAESTAQLEPDTEVAETEFVDSMLNLSEDEAGTEDYTNPMAGIKERAGAFIEQL</sequence>
<evidence type="ECO:0000256" key="1">
    <source>
        <dbReference type="SAM" id="Coils"/>
    </source>
</evidence>
<evidence type="ECO:0000256" key="2">
    <source>
        <dbReference type="SAM" id="MobiDB-lite"/>
    </source>
</evidence>
<keyword evidence="1" id="KW-0175">Coiled coil</keyword>
<proteinExistence type="predicted"/>
<reference evidence="3" key="1">
    <citation type="journal article" date="2023" name="bioRxiv">
        <title>Improved chromosome-level genome assembly for marigold (Tagetes erecta).</title>
        <authorList>
            <person name="Jiang F."/>
            <person name="Yuan L."/>
            <person name="Wang S."/>
            <person name="Wang H."/>
            <person name="Xu D."/>
            <person name="Wang A."/>
            <person name="Fan W."/>
        </authorList>
    </citation>
    <scope>NUCLEOTIDE SEQUENCE</scope>
    <source>
        <strain evidence="3">WSJ</strain>
        <tissue evidence="3">Leaf</tissue>
    </source>
</reference>
<dbReference type="Proteomes" id="UP001229421">
    <property type="component" value="Unassembled WGS sequence"/>
</dbReference>
<accession>A0AAD8JNI7</accession>
<feature type="compositionally biased region" description="Acidic residues" evidence="2">
    <location>
        <begin position="473"/>
        <end position="489"/>
    </location>
</feature>
<protein>
    <submittedName>
        <fullName evidence="3">Uncharacterized protein</fullName>
    </submittedName>
</protein>
<gene>
    <name evidence="3" type="ORF">QVD17_42171</name>
</gene>
<feature type="compositionally biased region" description="Basic and acidic residues" evidence="2">
    <location>
        <begin position="321"/>
        <end position="336"/>
    </location>
</feature>
<comment type="caution">
    <text evidence="3">The sequence shown here is derived from an EMBL/GenBank/DDBJ whole genome shotgun (WGS) entry which is preliminary data.</text>
</comment>
<dbReference type="AlphaFoldDB" id="A0AAD8JNI7"/>
<dbReference type="EMBL" id="JAUHHV010000012">
    <property type="protein sequence ID" value="KAK1406664.1"/>
    <property type="molecule type" value="Genomic_DNA"/>
</dbReference>